<sequence length="166" mass="18617">MAYDHFFTVLIVLVSISLTSSYYHPTRDVLFEQDNDESYSMATSEQGSSMIDVEDLVKARSLQALLAGSKVAVNKASKSTSSKTQNQKGSKSWTSLRLHVEIMMVVSERWVRTNWLLIFRIVTEVFFGVSCAWWAEGDCKFGSEWLTCVLGKFCNNGTIFTVGISS</sequence>
<dbReference type="AlphaFoldDB" id="A0A8X7SGN5"/>
<dbReference type="EMBL" id="JAAMPC010000007">
    <property type="protein sequence ID" value="KAG2303684.1"/>
    <property type="molecule type" value="Genomic_DNA"/>
</dbReference>
<dbReference type="Proteomes" id="UP000886595">
    <property type="component" value="Unassembled WGS sequence"/>
</dbReference>
<keyword evidence="3" id="KW-1185">Reference proteome</keyword>
<reference evidence="2 3" key="1">
    <citation type="submission" date="2020-02" db="EMBL/GenBank/DDBJ databases">
        <authorList>
            <person name="Ma Q."/>
            <person name="Huang Y."/>
            <person name="Song X."/>
            <person name="Pei D."/>
        </authorList>
    </citation>
    <scope>NUCLEOTIDE SEQUENCE [LARGE SCALE GENOMIC DNA]</scope>
    <source>
        <strain evidence="2">Sxm20200214</strain>
        <tissue evidence="2">Leaf</tissue>
    </source>
</reference>
<evidence type="ECO:0000313" key="2">
    <source>
        <dbReference type="EMBL" id="KAG2303684.1"/>
    </source>
</evidence>
<feature type="chain" id="PRO_5036501694" evidence="1">
    <location>
        <begin position="22"/>
        <end position="166"/>
    </location>
</feature>
<dbReference type="OrthoDB" id="1113966at2759"/>
<evidence type="ECO:0000256" key="1">
    <source>
        <dbReference type="SAM" id="SignalP"/>
    </source>
</evidence>
<protein>
    <submittedName>
        <fullName evidence="2">Uncharacterized protein</fullName>
    </submittedName>
</protein>
<organism evidence="2 3">
    <name type="scientific">Brassica carinata</name>
    <name type="common">Ethiopian mustard</name>
    <name type="synonym">Abyssinian cabbage</name>
    <dbReference type="NCBI Taxonomy" id="52824"/>
    <lineage>
        <taxon>Eukaryota</taxon>
        <taxon>Viridiplantae</taxon>
        <taxon>Streptophyta</taxon>
        <taxon>Embryophyta</taxon>
        <taxon>Tracheophyta</taxon>
        <taxon>Spermatophyta</taxon>
        <taxon>Magnoliopsida</taxon>
        <taxon>eudicotyledons</taxon>
        <taxon>Gunneridae</taxon>
        <taxon>Pentapetalae</taxon>
        <taxon>rosids</taxon>
        <taxon>malvids</taxon>
        <taxon>Brassicales</taxon>
        <taxon>Brassicaceae</taxon>
        <taxon>Brassiceae</taxon>
        <taxon>Brassica</taxon>
    </lineage>
</organism>
<evidence type="ECO:0000313" key="3">
    <source>
        <dbReference type="Proteomes" id="UP000886595"/>
    </source>
</evidence>
<name>A0A8X7SGN5_BRACI</name>
<feature type="signal peptide" evidence="1">
    <location>
        <begin position="1"/>
        <end position="21"/>
    </location>
</feature>
<proteinExistence type="predicted"/>
<keyword evidence="1" id="KW-0732">Signal</keyword>
<accession>A0A8X7SGN5</accession>
<comment type="caution">
    <text evidence="2">The sequence shown here is derived from an EMBL/GenBank/DDBJ whole genome shotgun (WGS) entry which is preliminary data.</text>
</comment>
<gene>
    <name evidence="2" type="ORF">Bca52824_032335</name>
</gene>